<evidence type="ECO:0000259" key="1">
    <source>
        <dbReference type="Pfam" id="PF05050"/>
    </source>
</evidence>
<dbReference type="Proteomes" id="UP000037460">
    <property type="component" value="Unassembled WGS sequence"/>
</dbReference>
<dbReference type="OrthoDB" id="10006218at2759"/>
<dbReference type="Pfam" id="PF05050">
    <property type="entry name" value="Methyltransf_21"/>
    <property type="match status" value="1"/>
</dbReference>
<dbReference type="AlphaFoldDB" id="A0A0M0JDP6"/>
<accession>A0A0M0JDP6</accession>
<evidence type="ECO:0000313" key="3">
    <source>
        <dbReference type="Proteomes" id="UP000037460"/>
    </source>
</evidence>
<feature type="domain" description="Methyltransferase FkbM" evidence="1">
    <location>
        <begin position="141"/>
        <end position="241"/>
    </location>
</feature>
<gene>
    <name evidence="2" type="ORF">Ctob_002957</name>
</gene>
<dbReference type="EMBL" id="JWZX01003061">
    <property type="protein sequence ID" value="KOO24719.1"/>
    <property type="molecule type" value="Genomic_DNA"/>
</dbReference>
<dbReference type="PANTHER" id="PTHR44843">
    <property type="entry name" value="METHYLTRANSFERASE"/>
    <property type="match status" value="1"/>
</dbReference>
<dbReference type="PANTHER" id="PTHR44843:SF14">
    <property type="entry name" value="METHYLTRANSFERASE TYPE 11 DOMAIN-CONTAINING PROTEIN"/>
    <property type="match status" value="1"/>
</dbReference>
<keyword evidence="3" id="KW-1185">Reference proteome</keyword>
<dbReference type="InterPro" id="IPR006342">
    <property type="entry name" value="FkbM_mtfrase"/>
</dbReference>
<comment type="caution">
    <text evidence="2">The sequence shown here is derived from an EMBL/GenBank/DDBJ whole genome shotgun (WGS) entry which is preliminary data.</text>
</comment>
<reference evidence="3" key="1">
    <citation type="journal article" date="2015" name="PLoS Genet.">
        <title>Genome Sequence and Transcriptome Analyses of Chrysochromulina tobin: Metabolic Tools for Enhanced Algal Fitness in the Prominent Order Prymnesiales (Haptophyceae).</title>
        <authorList>
            <person name="Hovde B.T."/>
            <person name="Deodato C.R."/>
            <person name="Hunsperger H.M."/>
            <person name="Ryken S.A."/>
            <person name="Yost W."/>
            <person name="Jha R.K."/>
            <person name="Patterson J."/>
            <person name="Monnat R.J. Jr."/>
            <person name="Barlow S.B."/>
            <person name="Starkenburg S.R."/>
            <person name="Cattolico R.A."/>
        </authorList>
    </citation>
    <scope>NUCLEOTIDE SEQUENCE</scope>
    <source>
        <strain evidence="3">CCMP291</strain>
    </source>
</reference>
<evidence type="ECO:0000313" key="2">
    <source>
        <dbReference type="EMBL" id="KOO24719.1"/>
    </source>
</evidence>
<organism evidence="2 3">
    <name type="scientific">Chrysochromulina tobinii</name>
    <dbReference type="NCBI Taxonomy" id="1460289"/>
    <lineage>
        <taxon>Eukaryota</taxon>
        <taxon>Haptista</taxon>
        <taxon>Haptophyta</taxon>
        <taxon>Prymnesiophyceae</taxon>
        <taxon>Prymnesiales</taxon>
        <taxon>Chrysochromulinaceae</taxon>
        <taxon>Chrysochromulina</taxon>
    </lineage>
</organism>
<sequence>MCGDAEKEQMEVARRWKGATPAHRRRWRNPKACPRETNFSTLEQLWPAGHFRGPLNGPRSYFRRVPPHFLGYHANFSNCRRKVYIDIGAKHFDSKEGFLSMLKLYTPLLDFDEYYAFEAVAGFYKLPPHDELVRLLIKQGMHPTRAATFSRRHFFLQAFIGSRSKPETTPSTIGFSDFLETTLGLQPADAVVVKMDVEGYEFDIVQTLLADGTHALIDEIMLEVHYGHPYMRQTYNWCRTPQFWCFYTLENATSMYQSLRDAGVYAHHWP</sequence>
<name>A0A0M0JDP6_9EUKA</name>
<protein>
    <recommendedName>
        <fullName evidence="1">Methyltransferase FkbM domain-containing protein</fullName>
    </recommendedName>
</protein>
<proteinExistence type="predicted"/>